<dbReference type="InterPro" id="IPR003441">
    <property type="entry name" value="NAC-dom"/>
</dbReference>
<feature type="region of interest" description="Disordered" evidence="6">
    <location>
        <begin position="203"/>
        <end position="224"/>
    </location>
</feature>
<protein>
    <recommendedName>
        <fullName evidence="7">NAC domain-containing protein</fullName>
    </recommendedName>
</protein>
<keyword evidence="4" id="KW-0804">Transcription</keyword>
<feature type="compositionally biased region" description="Polar residues" evidence="6">
    <location>
        <begin position="203"/>
        <end position="223"/>
    </location>
</feature>
<keyword evidence="2" id="KW-0805">Transcription regulation</keyword>
<evidence type="ECO:0000256" key="4">
    <source>
        <dbReference type="ARBA" id="ARBA00023163"/>
    </source>
</evidence>
<dbReference type="Proteomes" id="UP000197138">
    <property type="component" value="Unassembled WGS sequence"/>
</dbReference>
<dbReference type="Pfam" id="PF02365">
    <property type="entry name" value="NAM"/>
    <property type="match status" value="1"/>
</dbReference>
<evidence type="ECO:0000259" key="7">
    <source>
        <dbReference type="PROSITE" id="PS51005"/>
    </source>
</evidence>
<keyword evidence="5" id="KW-0539">Nucleus</keyword>
<feature type="domain" description="NAC" evidence="7">
    <location>
        <begin position="5"/>
        <end position="183"/>
    </location>
</feature>
<comment type="subcellular location">
    <subcellularLocation>
        <location evidence="1">Nucleus</location>
    </subcellularLocation>
</comment>
<reference evidence="9" key="1">
    <citation type="journal article" date="2017" name="Plant J.">
        <title>The pomegranate (Punica granatum L.) genome and the genomics of punicalagin biosynthesis.</title>
        <authorList>
            <person name="Qin G."/>
            <person name="Xu C."/>
            <person name="Ming R."/>
            <person name="Tang H."/>
            <person name="Guyot R."/>
            <person name="Kramer E.M."/>
            <person name="Hu Y."/>
            <person name="Yi X."/>
            <person name="Qi Y."/>
            <person name="Xu X."/>
            <person name="Gao Z."/>
            <person name="Pan H."/>
            <person name="Jian J."/>
            <person name="Tian Y."/>
            <person name="Yue Z."/>
            <person name="Xu Y."/>
        </authorList>
    </citation>
    <scope>NUCLEOTIDE SEQUENCE [LARGE SCALE GENOMIC DNA]</scope>
    <source>
        <strain evidence="9">cv. Dabenzi</strain>
    </source>
</reference>
<organism evidence="8 9">
    <name type="scientific">Punica granatum</name>
    <name type="common">Pomegranate</name>
    <dbReference type="NCBI Taxonomy" id="22663"/>
    <lineage>
        <taxon>Eukaryota</taxon>
        <taxon>Viridiplantae</taxon>
        <taxon>Streptophyta</taxon>
        <taxon>Embryophyta</taxon>
        <taxon>Tracheophyta</taxon>
        <taxon>Spermatophyta</taxon>
        <taxon>Magnoliopsida</taxon>
        <taxon>eudicotyledons</taxon>
        <taxon>Gunneridae</taxon>
        <taxon>Pentapetalae</taxon>
        <taxon>rosids</taxon>
        <taxon>malvids</taxon>
        <taxon>Myrtales</taxon>
        <taxon>Lythraceae</taxon>
        <taxon>Punica</taxon>
    </lineage>
</organism>
<evidence type="ECO:0000313" key="9">
    <source>
        <dbReference type="Proteomes" id="UP000197138"/>
    </source>
</evidence>
<dbReference type="GO" id="GO:0003677">
    <property type="term" value="F:DNA binding"/>
    <property type="evidence" value="ECO:0007669"/>
    <property type="project" value="UniProtKB-KW"/>
</dbReference>
<name>A0A218VT66_PUNGR</name>
<dbReference type="SMR" id="A0A218VT66"/>
<evidence type="ECO:0000256" key="2">
    <source>
        <dbReference type="ARBA" id="ARBA00023015"/>
    </source>
</evidence>
<dbReference type="PANTHER" id="PTHR31989">
    <property type="entry name" value="NAC DOMAIN-CONTAINING PROTEIN 82-RELATED"/>
    <property type="match status" value="1"/>
</dbReference>
<dbReference type="InterPro" id="IPR036093">
    <property type="entry name" value="NAC_dom_sf"/>
</dbReference>
<proteinExistence type="predicted"/>
<dbReference type="GO" id="GO:0006355">
    <property type="term" value="P:regulation of DNA-templated transcription"/>
    <property type="evidence" value="ECO:0007669"/>
    <property type="project" value="InterPro"/>
</dbReference>
<evidence type="ECO:0000256" key="6">
    <source>
        <dbReference type="SAM" id="MobiDB-lite"/>
    </source>
</evidence>
<dbReference type="Gene3D" id="2.170.150.80">
    <property type="entry name" value="NAC domain"/>
    <property type="match status" value="1"/>
</dbReference>
<evidence type="ECO:0000256" key="5">
    <source>
        <dbReference type="ARBA" id="ARBA00023242"/>
    </source>
</evidence>
<evidence type="ECO:0000313" key="8">
    <source>
        <dbReference type="EMBL" id="OWM63685.1"/>
    </source>
</evidence>
<dbReference type="AlphaFoldDB" id="A0A218VT66"/>
<dbReference type="GO" id="GO:0005634">
    <property type="term" value="C:nucleus"/>
    <property type="evidence" value="ECO:0007669"/>
    <property type="project" value="UniProtKB-SubCell"/>
</dbReference>
<sequence length="299" mass="34321">MEMPPILGLNFSPTGSELLIYLKQRILDYFEDPYYSRSRHLIPDIELPDWDPKELPHQYNSKCFGKSLRSHNPTLRYFANHLGVYTGLSAVRSNGRQWFFFCFRKERTVANVGYWKITSSDKKVKCEDTREELGRKKTLTFYRGRVPNGKLTNWGMHEYHLNQSYLGYNIDEMPFVVCCVFKRSGNIDYDNDDKSTFHEEVLSNNAATPESPSPTNRSASTVSEEVWQSLPDIQELPSDSYAIGGDLVEEPIIYDSYADAAGPSLEGLFDGNSSNNYSASTLETDDYNQQYQGGWNSFY</sequence>
<evidence type="ECO:0000256" key="1">
    <source>
        <dbReference type="ARBA" id="ARBA00004123"/>
    </source>
</evidence>
<dbReference type="PROSITE" id="PS51005">
    <property type="entry name" value="NAC"/>
    <property type="match status" value="1"/>
</dbReference>
<dbReference type="EMBL" id="MTKT01005898">
    <property type="protein sequence ID" value="OWM63685.1"/>
    <property type="molecule type" value="Genomic_DNA"/>
</dbReference>
<gene>
    <name evidence="8" type="ORF">CDL15_Pgr008228</name>
</gene>
<dbReference type="SUPFAM" id="SSF101941">
    <property type="entry name" value="NAC domain"/>
    <property type="match status" value="1"/>
</dbReference>
<keyword evidence="3" id="KW-0238">DNA-binding</keyword>
<comment type="caution">
    <text evidence="8">The sequence shown here is derived from an EMBL/GenBank/DDBJ whole genome shotgun (WGS) entry which is preliminary data.</text>
</comment>
<evidence type="ECO:0000256" key="3">
    <source>
        <dbReference type="ARBA" id="ARBA00023125"/>
    </source>
</evidence>
<accession>A0A218VT66</accession>